<dbReference type="PANTHER" id="PTHR41317:SF1">
    <property type="entry name" value="PD-(D_E)XK NUCLEASE FAMILY TRANSPOSASE"/>
    <property type="match status" value="1"/>
</dbReference>
<evidence type="ECO:0000313" key="4">
    <source>
        <dbReference type="Proteomes" id="UP000226442"/>
    </source>
</evidence>
<dbReference type="Proteomes" id="UP000226442">
    <property type="component" value="Unassembled WGS sequence"/>
</dbReference>
<organism evidence="3 4">
    <name type="scientific">Tychonema bourrellyi FEM_GT703</name>
    <dbReference type="NCBI Taxonomy" id="2040638"/>
    <lineage>
        <taxon>Bacteria</taxon>
        <taxon>Bacillati</taxon>
        <taxon>Cyanobacteriota</taxon>
        <taxon>Cyanophyceae</taxon>
        <taxon>Oscillatoriophycideae</taxon>
        <taxon>Oscillatoriales</taxon>
        <taxon>Microcoleaceae</taxon>
        <taxon>Tychonema</taxon>
    </lineage>
</organism>
<dbReference type="NCBIfam" id="TIGR01784">
    <property type="entry name" value="T_den_put_tspse"/>
    <property type="match status" value="1"/>
</dbReference>
<keyword evidence="4" id="KW-1185">Reference proteome</keyword>
<dbReference type="InterPro" id="IPR025587">
    <property type="entry name" value="DUF4351"/>
</dbReference>
<evidence type="ECO:0000313" key="3">
    <source>
        <dbReference type="EMBL" id="PHX56054.1"/>
    </source>
</evidence>
<keyword evidence="1" id="KW-0175">Coiled coil</keyword>
<dbReference type="PANTHER" id="PTHR41317">
    <property type="entry name" value="PD-(D_E)XK NUCLEASE FAMILY TRANSPOSASE"/>
    <property type="match status" value="1"/>
</dbReference>
<dbReference type="InterPro" id="IPR010106">
    <property type="entry name" value="RpnA"/>
</dbReference>
<proteinExistence type="predicted"/>
<dbReference type="Pfam" id="PF14261">
    <property type="entry name" value="DUF4351"/>
    <property type="match status" value="1"/>
</dbReference>
<dbReference type="EMBL" id="NXIB02000032">
    <property type="protein sequence ID" value="PHX56054.1"/>
    <property type="molecule type" value="Genomic_DNA"/>
</dbReference>
<feature type="coiled-coil region" evidence="1">
    <location>
        <begin position="198"/>
        <end position="228"/>
    </location>
</feature>
<comment type="caution">
    <text evidence="3">The sequence shown here is derived from an EMBL/GenBank/DDBJ whole genome shotgun (WGS) entry which is preliminary data.</text>
</comment>
<reference evidence="3" key="1">
    <citation type="submission" date="2017-10" db="EMBL/GenBank/DDBJ databases">
        <title>Draft genome sequence of the planktic cyanobacteria Tychonema bourrellyi isolated from alpine lentic freshwater.</title>
        <authorList>
            <person name="Tett A."/>
            <person name="Armanini F."/>
            <person name="Asnicar F."/>
            <person name="Boscaini A."/>
            <person name="Pasolli E."/>
            <person name="Zolfo M."/>
            <person name="Donati C."/>
            <person name="Salmaso N."/>
            <person name="Segata N."/>
        </authorList>
    </citation>
    <scope>NUCLEOTIDE SEQUENCE</scope>
    <source>
        <strain evidence="3">FEM_GT703</strain>
    </source>
</reference>
<gene>
    <name evidence="3" type="ORF">CP500_007425</name>
</gene>
<dbReference type="AlphaFoldDB" id="A0A2G4F2Q2"/>
<accession>A0A2G4F2Q2</accession>
<dbReference type="OrthoDB" id="451742at2"/>
<dbReference type="RefSeq" id="WP_096831826.1">
    <property type="nucleotide sequence ID" value="NZ_NXIB02000032.1"/>
</dbReference>
<evidence type="ECO:0000256" key="1">
    <source>
        <dbReference type="SAM" id="Coils"/>
    </source>
</evidence>
<sequence>MKFISPKTDFAFKKIFGSTDSQDILISFLNALIYGGEPIIQDLQIIDPYSAGIVSGQKDSYLDVKARITGNTTVIIEMQVLNVEAFEKRVIYNLAKTYANQLKIRDGYPRLQPVIALTITDFKMFKEQPDVISHFVFKEKEKLFDYPHLQLEMFFVELPKFNKELDQLTTLTEKWIYFMKNTPDLEAIPATMETVPELEKAFRIANQANLSLEELQNMEAQEMALEEERGIITRGIREGIRDGLELAKIQLMQEGIEAGRQQGIEAGRQQGIEAGRQEGIEAGRQEGIEAGRQQGIEAGIKAGQTALILRLLERRIGTVNPDVVSRIGELSVEQLESLVDEVVGFSSLSDLMGWFEENN</sequence>
<evidence type="ECO:0000259" key="2">
    <source>
        <dbReference type="Pfam" id="PF14261"/>
    </source>
</evidence>
<dbReference type="Pfam" id="PF12784">
    <property type="entry name" value="PDDEXK_2"/>
    <property type="match status" value="1"/>
</dbReference>
<name>A0A2G4F2Q2_9CYAN</name>
<feature type="domain" description="DUF4351" evidence="2">
    <location>
        <begin position="298"/>
        <end position="355"/>
    </location>
</feature>
<protein>
    <submittedName>
        <fullName evidence="3">DUF4351 domain-containing protein</fullName>
    </submittedName>
</protein>